<dbReference type="InterPro" id="IPR013022">
    <property type="entry name" value="Xyl_isomerase-like_TIM-brl"/>
</dbReference>
<feature type="domain" description="Xylose isomerase-like TIM barrel" evidence="1">
    <location>
        <begin position="28"/>
        <end position="257"/>
    </location>
</feature>
<sequence>MPDNTRLAVQLYTLRSFTQTPSDIAATFEKLAAQGWRAVQDSAMGEIETAELKKIADDNGIAVIASHVSLDQIEKDPQAMIDRHQALGCTNSAIGGFFPSKEDFTEDKWSAFIDRFNAAAAKLREGGIHYGYHNHSHEWIRFGNPLETRRPIDLLLERLAPEVPFELDTYWVAHAGGNPAAWIKKVHGRIPCVHLKDMLMGLDPREPVMAEIGVGNLDWPSILGACADAGVKHYIVEQDHCWRDPFDSLQTSLENLKTMGLS</sequence>
<reference evidence="2 3" key="1">
    <citation type="submission" date="2012-02" db="EMBL/GenBank/DDBJ databases">
        <title>Complete genome sequence of Phycisphaera mikurensis NBRC 102666.</title>
        <authorList>
            <person name="Ankai A."/>
            <person name="Hosoyama A."/>
            <person name="Terui Y."/>
            <person name="Sekine M."/>
            <person name="Fukai R."/>
            <person name="Kato Y."/>
            <person name="Nakamura S."/>
            <person name="Yamada-Narita S."/>
            <person name="Kawakoshi A."/>
            <person name="Fukunaga Y."/>
            <person name="Yamazaki S."/>
            <person name="Fujita N."/>
        </authorList>
    </citation>
    <scope>NUCLEOTIDE SEQUENCE [LARGE SCALE GENOMIC DNA]</scope>
    <source>
        <strain evidence="3">NBRC 102666 / KCTC 22515 / FYK2301M01</strain>
    </source>
</reference>
<organism evidence="2 3">
    <name type="scientific">Phycisphaera mikurensis (strain NBRC 102666 / KCTC 22515 / FYK2301M01)</name>
    <dbReference type="NCBI Taxonomy" id="1142394"/>
    <lineage>
        <taxon>Bacteria</taxon>
        <taxon>Pseudomonadati</taxon>
        <taxon>Planctomycetota</taxon>
        <taxon>Phycisphaerae</taxon>
        <taxon>Phycisphaerales</taxon>
        <taxon>Phycisphaeraceae</taxon>
        <taxon>Phycisphaera</taxon>
    </lineage>
</organism>
<accession>I0IHF7</accession>
<dbReference type="Gene3D" id="3.20.20.150">
    <property type="entry name" value="Divalent-metal-dependent TIM barrel enzymes"/>
    <property type="match status" value="1"/>
</dbReference>
<dbReference type="Proteomes" id="UP000007881">
    <property type="component" value="Chromosome"/>
</dbReference>
<dbReference type="InterPro" id="IPR050312">
    <property type="entry name" value="IolE/XylAMocC-like"/>
</dbReference>
<gene>
    <name evidence="2" type="ordered locus">PSMK_25360</name>
</gene>
<dbReference type="HOGENOM" id="CLU_059523_1_2_0"/>
<dbReference type="RefSeq" id="WP_014437908.1">
    <property type="nucleotide sequence ID" value="NC_017080.1"/>
</dbReference>
<dbReference type="Pfam" id="PF01261">
    <property type="entry name" value="AP_endonuc_2"/>
    <property type="match status" value="1"/>
</dbReference>
<protein>
    <recommendedName>
        <fullName evidence="1">Xylose isomerase-like TIM barrel domain-containing protein</fullName>
    </recommendedName>
</protein>
<name>I0IHF7_PHYMF</name>
<evidence type="ECO:0000259" key="1">
    <source>
        <dbReference type="Pfam" id="PF01261"/>
    </source>
</evidence>
<evidence type="ECO:0000313" key="3">
    <source>
        <dbReference type="Proteomes" id="UP000007881"/>
    </source>
</evidence>
<dbReference type="PANTHER" id="PTHR12110:SF41">
    <property type="entry name" value="INOSOSE DEHYDRATASE"/>
    <property type="match status" value="1"/>
</dbReference>
<dbReference type="InterPro" id="IPR036237">
    <property type="entry name" value="Xyl_isomerase-like_sf"/>
</dbReference>
<dbReference type="AlphaFoldDB" id="I0IHF7"/>
<dbReference type="PANTHER" id="PTHR12110">
    <property type="entry name" value="HYDROXYPYRUVATE ISOMERASE"/>
    <property type="match status" value="1"/>
</dbReference>
<keyword evidence="3" id="KW-1185">Reference proteome</keyword>
<dbReference type="KEGG" id="phm:PSMK_25360"/>
<dbReference type="STRING" id="1142394.PSMK_25360"/>
<proteinExistence type="predicted"/>
<dbReference type="eggNOG" id="COG1082">
    <property type="taxonomic scope" value="Bacteria"/>
</dbReference>
<dbReference type="SUPFAM" id="SSF51658">
    <property type="entry name" value="Xylose isomerase-like"/>
    <property type="match status" value="1"/>
</dbReference>
<evidence type="ECO:0000313" key="2">
    <source>
        <dbReference type="EMBL" id="BAM04695.1"/>
    </source>
</evidence>
<dbReference type="EMBL" id="AP012338">
    <property type="protein sequence ID" value="BAM04695.1"/>
    <property type="molecule type" value="Genomic_DNA"/>
</dbReference>
<dbReference type="OrthoDB" id="9798407at2"/>